<dbReference type="Proteomes" id="UP000814243">
    <property type="component" value="Unassembled WGS sequence"/>
</dbReference>
<feature type="compositionally biased region" description="Pro residues" evidence="1">
    <location>
        <begin position="69"/>
        <end position="87"/>
    </location>
</feature>
<reference evidence="2" key="1">
    <citation type="journal article" date="2021" name="G3 (Bethesda)">
        <title>Genome and transcriptome analysis of the beet armyworm Spodoptera exigua reveals targets for pest control. .</title>
        <authorList>
            <person name="Simon S."/>
            <person name="Breeschoten T."/>
            <person name="Jansen H.J."/>
            <person name="Dirks R.P."/>
            <person name="Schranz M.E."/>
            <person name="Ros V.I.D."/>
        </authorList>
    </citation>
    <scope>NUCLEOTIDE SEQUENCE</scope>
    <source>
        <strain evidence="2">TB_SE_WUR_2020</strain>
    </source>
</reference>
<comment type="caution">
    <text evidence="2">The sequence shown here is derived from an EMBL/GenBank/DDBJ whole genome shotgun (WGS) entry which is preliminary data.</text>
</comment>
<evidence type="ECO:0000256" key="1">
    <source>
        <dbReference type="SAM" id="MobiDB-lite"/>
    </source>
</evidence>
<organism evidence="2 3">
    <name type="scientific">Spodoptera exigua</name>
    <name type="common">Beet armyworm</name>
    <name type="synonym">Noctua fulgens</name>
    <dbReference type="NCBI Taxonomy" id="7107"/>
    <lineage>
        <taxon>Eukaryota</taxon>
        <taxon>Metazoa</taxon>
        <taxon>Ecdysozoa</taxon>
        <taxon>Arthropoda</taxon>
        <taxon>Hexapoda</taxon>
        <taxon>Insecta</taxon>
        <taxon>Pterygota</taxon>
        <taxon>Neoptera</taxon>
        <taxon>Endopterygota</taxon>
        <taxon>Lepidoptera</taxon>
        <taxon>Glossata</taxon>
        <taxon>Ditrysia</taxon>
        <taxon>Noctuoidea</taxon>
        <taxon>Noctuidae</taxon>
        <taxon>Amphipyrinae</taxon>
        <taxon>Spodoptera</taxon>
    </lineage>
</organism>
<name>A0A922MGY0_SPOEX</name>
<evidence type="ECO:0000313" key="2">
    <source>
        <dbReference type="EMBL" id="KAH9636321.1"/>
    </source>
</evidence>
<accession>A0A922MGY0</accession>
<proteinExistence type="predicted"/>
<feature type="non-terminal residue" evidence="2">
    <location>
        <position position="87"/>
    </location>
</feature>
<sequence>MGLVVPSRLLADPIELERRLSEAGHDGFGALCEDTSPPSPPPTIIEERLHHRPVASIVAVVPRGALAPSPRPPAIVQPPPQPQPPPL</sequence>
<feature type="region of interest" description="Disordered" evidence="1">
    <location>
        <begin position="68"/>
        <end position="87"/>
    </location>
</feature>
<protein>
    <submittedName>
        <fullName evidence="2">Uncharacterized protein</fullName>
    </submittedName>
</protein>
<evidence type="ECO:0000313" key="3">
    <source>
        <dbReference type="Proteomes" id="UP000814243"/>
    </source>
</evidence>
<dbReference type="EMBL" id="JACEFF010000508">
    <property type="protein sequence ID" value="KAH9636321.1"/>
    <property type="molecule type" value="Genomic_DNA"/>
</dbReference>
<gene>
    <name evidence="2" type="ORF">HF086_018240</name>
</gene>
<dbReference type="AlphaFoldDB" id="A0A922MGY0"/>